<evidence type="ECO:0000256" key="1">
    <source>
        <dbReference type="ARBA" id="ARBA00022723"/>
    </source>
</evidence>
<sequence>MRTLLRRVYYVDAFMEEAKRGDILIDGDSIVEIGEEIPISEDMEVLDCKFKKAVIPGLVNAHTHAAMTLLRGLGEERPLKEWLEEKIWQVEAKLTPEDIYWGTSLALLEMTSMGVTAFADMYFEMEEVGSAAQQFGARCALAKGIIGTDESNVEKTLSLIDHFKGQELVNVQIGPHAPYTVPAEMYKRLCDLALDKGVGVHTHFMEAPWERGFLMEKYGMTPVDFLENSGLLSVPVALLAHCVWMEEEEIEKMSCPSVQVAHNPSSNLKLGSGIAPLRGYLDRGVTVSLGTDGAASNNRLDVWEEMRLAALLHKGKELDPTCCKAKEVLKMATFNGARALGFDKVGRIERSWKADLAMIDLDKPHYVGFDCANLVHYLVYAGSSADVVGTMVNGVWVYYHGNYKYKEAEFVRERAQKSRERICS</sequence>
<comment type="catalytic activity">
    <reaction evidence="4">
        <text>S-adenosyl-L-homocysteine + H2O + H(+) = S-inosyl-L-homocysteine + NH4(+)</text>
        <dbReference type="Rhea" id="RHEA:20716"/>
        <dbReference type="ChEBI" id="CHEBI:15377"/>
        <dbReference type="ChEBI" id="CHEBI:15378"/>
        <dbReference type="ChEBI" id="CHEBI:28938"/>
        <dbReference type="ChEBI" id="CHEBI:57856"/>
        <dbReference type="ChEBI" id="CHEBI:57985"/>
        <dbReference type="EC" id="3.5.4.28"/>
    </reaction>
</comment>
<dbReference type="SUPFAM" id="SSF51556">
    <property type="entry name" value="Metallo-dependent hydrolases"/>
    <property type="match status" value="1"/>
</dbReference>
<comment type="function">
    <text evidence="4">Catalyzes the deamination of 5-methylthioadenosine and S-adenosyl-L-homocysteine into 5-methylthioinosine and S-inosyl-L-homocysteine, respectively. Is also able to deaminate adenosine.</text>
</comment>
<comment type="similarity">
    <text evidence="4">Belongs to the metallo-dependent hydrolases superfamily. MTA/SAH deaminase family.</text>
</comment>
<comment type="catalytic activity">
    <reaction evidence="4">
        <text>S-methyl-5'-thioadenosine + H2O + H(+) = S-methyl-5'-thioinosine + NH4(+)</text>
        <dbReference type="Rhea" id="RHEA:25025"/>
        <dbReference type="ChEBI" id="CHEBI:15377"/>
        <dbReference type="ChEBI" id="CHEBI:15378"/>
        <dbReference type="ChEBI" id="CHEBI:17509"/>
        <dbReference type="ChEBI" id="CHEBI:28938"/>
        <dbReference type="ChEBI" id="CHEBI:48595"/>
        <dbReference type="EC" id="3.5.4.31"/>
    </reaction>
</comment>
<dbReference type="EC" id="3.5.4.31" evidence="4"/>
<dbReference type="InterPro" id="IPR032466">
    <property type="entry name" value="Metal_Hydrolase"/>
</dbReference>
<dbReference type="InterPro" id="IPR023512">
    <property type="entry name" value="Deaminase_MtaD/DadD"/>
</dbReference>
<comment type="cofactor">
    <cofactor evidence="4">
        <name>Zn(2+)</name>
        <dbReference type="ChEBI" id="CHEBI:29105"/>
    </cofactor>
    <text evidence="4">Binds 1 zinc ion per subunit.</text>
</comment>
<dbReference type="PANTHER" id="PTHR43794">
    <property type="entry name" value="AMINOHYDROLASE SSNA-RELATED"/>
    <property type="match status" value="1"/>
</dbReference>
<dbReference type="HOGENOM" id="CLU_012358_2_1_0"/>
<evidence type="ECO:0000256" key="2">
    <source>
        <dbReference type="ARBA" id="ARBA00022801"/>
    </source>
</evidence>
<dbReference type="InterPro" id="IPR050287">
    <property type="entry name" value="MTA/SAH_deaminase"/>
</dbReference>
<keyword evidence="1 4" id="KW-0479">Metal-binding</keyword>
<dbReference type="AlphaFoldDB" id="G7V9Q4"/>
<dbReference type="EMBL" id="CP003096">
    <property type="protein sequence ID" value="AER66604.1"/>
    <property type="molecule type" value="Genomic_DNA"/>
</dbReference>
<feature type="binding site" evidence="4">
    <location>
        <position position="203"/>
    </location>
    <ligand>
        <name>Zn(2+)</name>
        <dbReference type="ChEBI" id="CHEBI:29105"/>
    </ligand>
</feature>
<dbReference type="PANTHER" id="PTHR43794:SF11">
    <property type="entry name" value="AMIDOHYDROLASE-RELATED DOMAIN-CONTAINING PROTEIN"/>
    <property type="match status" value="1"/>
</dbReference>
<dbReference type="Gene3D" id="2.30.40.10">
    <property type="entry name" value="Urease, subunit C, domain 1"/>
    <property type="match status" value="1"/>
</dbReference>
<dbReference type="GO" id="GO:0090614">
    <property type="term" value="F:5'-methylthioadenosine deaminase activity"/>
    <property type="evidence" value="ECO:0007669"/>
    <property type="project" value="UniProtKB-UniRule"/>
</dbReference>
<reference evidence="7" key="1">
    <citation type="submission" date="2011-10" db="EMBL/GenBank/DDBJ databases">
        <title>The complete genome of chromosome of Thermovirga lienii DSM 17291.</title>
        <authorList>
            <consortium name="US DOE Joint Genome Institute (JGI-PGF)"/>
            <person name="Lucas S."/>
            <person name="Copeland A."/>
            <person name="Lapidus A."/>
            <person name="Glavina del Rio T."/>
            <person name="Dalin E."/>
            <person name="Tice H."/>
            <person name="Bruce D."/>
            <person name="Goodwin L."/>
            <person name="Pitluck S."/>
            <person name="Peters L."/>
            <person name="Mikhailova N."/>
            <person name="Saunders E."/>
            <person name="Kyrpides N."/>
            <person name="Mavromatis K."/>
            <person name="Ivanova N."/>
            <person name="Last F.I."/>
            <person name="Brettin T."/>
            <person name="Detter J.C."/>
            <person name="Han C."/>
            <person name="Larimer F."/>
            <person name="Land M."/>
            <person name="Hauser L."/>
            <person name="Markowitz V."/>
            <person name="Cheng J.-F."/>
            <person name="Hugenholtz P."/>
            <person name="Woyke T."/>
            <person name="Wu D."/>
            <person name="Spring S."/>
            <person name="Schroeder M."/>
            <person name="Brambilla E.-M."/>
            <person name="Klenk H.-P."/>
            <person name="Eisen J.A."/>
        </authorList>
    </citation>
    <scope>NUCLEOTIDE SEQUENCE [LARGE SCALE GENOMIC DNA]</scope>
    <source>
        <strain evidence="7">ATCC BAA-1197 / DSM 17291 / Cas60314</strain>
    </source>
</reference>
<dbReference type="Proteomes" id="UP000005868">
    <property type="component" value="Chromosome"/>
</dbReference>
<feature type="binding site" evidence="4">
    <location>
        <position position="91"/>
    </location>
    <ligand>
        <name>substrate</name>
    </ligand>
</feature>
<comment type="caution">
    <text evidence="4">Lacks conserved residue(s) required for the propagation of feature annotation.</text>
</comment>
<evidence type="ECO:0000259" key="5">
    <source>
        <dbReference type="Pfam" id="PF01979"/>
    </source>
</evidence>
<dbReference type="STRING" id="580340.Tlie_0871"/>
<feature type="binding site" evidence="4">
    <location>
        <position position="62"/>
    </location>
    <ligand>
        <name>Zn(2+)</name>
        <dbReference type="ChEBI" id="CHEBI:29105"/>
    </ligand>
</feature>
<feature type="binding site" evidence="4">
    <location>
        <position position="292"/>
    </location>
    <ligand>
        <name>Zn(2+)</name>
        <dbReference type="ChEBI" id="CHEBI:29105"/>
    </ligand>
</feature>
<name>G7V9Q4_THELD</name>
<reference evidence="6 7" key="2">
    <citation type="journal article" date="2012" name="Stand. Genomic Sci.">
        <title>Genome sequence of the moderately thermophilic, amino-acid-degrading and sulfur-reducing bacterium Thermovirga lienii type strain (Cas60314(T)).</title>
        <authorList>
            <person name="Goker M."/>
            <person name="Saunders E."/>
            <person name="Lapidus A."/>
            <person name="Nolan M."/>
            <person name="Lucas S."/>
            <person name="Hammon N."/>
            <person name="Deshpande S."/>
            <person name="Cheng J.F."/>
            <person name="Han C."/>
            <person name="Tapia R."/>
            <person name="Goodwin L.A."/>
            <person name="Pitluck S."/>
            <person name="Liolios K."/>
            <person name="Mavromatis K."/>
            <person name="Pagani I."/>
            <person name="Ivanova N."/>
            <person name="Mikhailova N."/>
            <person name="Pati A."/>
            <person name="Chen A."/>
            <person name="Palaniappan K."/>
            <person name="Land M."/>
            <person name="Chang Y.J."/>
            <person name="Jeffries C.D."/>
            <person name="Brambilla E.M."/>
            <person name="Rohde M."/>
            <person name="Spring S."/>
            <person name="Detter J.C."/>
            <person name="Woyke T."/>
            <person name="Bristow J."/>
            <person name="Eisen J.A."/>
            <person name="Markowitz V."/>
            <person name="Hugenholtz P."/>
            <person name="Kyrpides N.C."/>
            <person name="Klenk H.P."/>
        </authorList>
    </citation>
    <scope>NUCLEOTIDE SEQUENCE [LARGE SCALE GENOMIC DNA]</scope>
    <source>
        <strain evidence="7">ATCC BAA-1197 / DSM 17291 / Cas60314</strain>
    </source>
</reference>
<dbReference type="eggNOG" id="COG0402">
    <property type="taxonomic scope" value="Bacteria"/>
</dbReference>
<dbReference type="InterPro" id="IPR011059">
    <property type="entry name" value="Metal-dep_hydrolase_composite"/>
</dbReference>
<dbReference type="GO" id="GO:0046872">
    <property type="term" value="F:metal ion binding"/>
    <property type="evidence" value="ECO:0007669"/>
    <property type="project" value="UniProtKB-KW"/>
</dbReference>
<evidence type="ECO:0000256" key="4">
    <source>
        <dbReference type="HAMAP-Rule" id="MF_01281"/>
    </source>
</evidence>
<keyword evidence="2 4" id="KW-0378">Hydrolase</keyword>
<dbReference type="KEGG" id="tli:Tlie_0871"/>
<dbReference type="GO" id="GO:0050270">
    <property type="term" value="F:S-adenosylhomocysteine deaminase activity"/>
    <property type="evidence" value="ECO:0007669"/>
    <property type="project" value="UniProtKB-UniRule"/>
</dbReference>
<feature type="binding site" evidence="4">
    <location>
        <position position="206"/>
    </location>
    <ligand>
        <name>substrate</name>
    </ligand>
</feature>
<gene>
    <name evidence="4" type="primary">mtaD</name>
    <name evidence="6" type="ordered locus">Tlie_0871</name>
</gene>
<dbReference type="Gene3D" id="3.20.20.140">
    <property type="entry name" value="Metal-dependent hydrolases"/>
    <property type="match status" value="1"/>
</dbReference>
<dbReference type="HAMAP" id="MF_01281">
    <property type="entry name" value="MTA_SAH_deamin"/>
    <property type="match status" value="1"/>
</dbReference>
<evidence type="ECO:0000313" key="6">
    <source>
        <dbReference type="EMBL" id="AER66604.1"/>
    </source>
</evidence>
<keyword evidence="3 4" id="KW-0862">Zinc</keyword>
<dbReference type="EC" id="3.5.4.28" evidence="4"/>
<feature type="binding site" evidence="4">
    <location>
        <position position="64"/>
    </location>
    <ligand>
        <name>Zn(2+)</name>
        <dbReference type="ChEBI" id="CHEBI:29105"/>
    </ligand>
</feature>
<keyword evidence="7" id="KW-1185">Reference proteome</keyword>
<dbReference type="CDD" id="cd01298">
    <property type="entry name" value="ATZ_TRZ_like"/>
    <property type="match status" value="1"/>
</dbReference>
<feature type="domain" description="Amidohydrolase-related" evidence="5">
    <location>
        <begin position="54"/>
        <end position="397"/>
    </location>
</feature>
<dbReference type="Pfam" id="PF01979">
    <property type="entry name" value="Amidohydro_1"/>
    <property type="match status" value="1"/>
</dbReference>
<dbReference type="InterPro" id="IPR006680">
    <property type="entry name" value="Amidohydro-rel"/>
</dbReference>
<protein>
    <recommendedName>
        <fullName evidence="4">5-methylthioadenosine/S-adenosylhomocysteine deaminase</fullName>
        <shortName evidence="4">MTA/SAH deaminase</shortName>
        <ecNumber evidence="4">3.5.4.28</ecNumber>
        <ecNumber evidence="4">3.5.4.31</ecNumber>
    </recommendedName>
</protein>
<evidence type="ECO:0000256" key="3">
    <source>
        <dbReference type="ARBA" id="ARBA00022833"/>
    </source>
</evidence>
<accession>G7V9Q4</accession>
<organism evidence="6 7">
    <name type="scientific">Thermovirga lienii (strain ATCC BAA-1197 / DSM 17291 / Cas60314)</name>
    <dbReference type="NCBI Taxonomy" id="580340"/>
    <lineage>
        <taxon>Bacteria</taxon>
        <taxon>Thermotogati</taxon>
        <taxon>Synergistota</taxon>
        <taxon>Synergistia</taxon>
        <taxon>Synergistales</taxon>
        <taxon>Thermovirgaceae</taxon>
        <taxon>Thermovirga</taxon>
    </lineage>
</organism>
<dbReference type="FunFam" id="3.20.20.140:FF:000014">
    <property type="entry name" value="5-methylthioadenosine/S-adenosylhomocysteine deaminase"/>
    <property type="match status" value="1"/>
</dbReference>
<evidence type="ECO:0000313" key="7">
    <source>
        <dbReference type="Proteomes" id="UP000005868"/>
    </source>
</evidence>
<dbReference type="SUPFAM" id="SSF51338">
    <property type="entry name" value="Composite domain of metallo-dependent hydrolases"/>
    <property type="match status" value="1"/>
</dbReference>
<proteinExistence type="inferred from homology"/>
<feature type="binding site" evidence="4">
    <location>
        <position position="292"/>
    </location>
    <ligand>
        <name>substrate</name>
    </ligand>
</feature>
<feature type="binding site" evidence="4">
    <location>
        <position position="176"/>
    </location>
    <ligand>
        <name>substrate</name>
    </ligand>
</feature>